<evidence type="ECO:0000256" key="7">
    <source>
        <dbReference type="SAM" id="Phobius"/>
    </source>
</evidence>
<proteinExistence type="inferred from homology"/>
<dbReference type="InterPro" id="IPR003838">
    <property type="entry name" value="ABC3_permease_C"/>
</dbReference>
<evidence type="ECO:0000259" key="8">
    <source>
        <dbReference type="Pfam" id="PF02687"/>
    </source>
</evidence>
<feature type="transmembrane region" description="Helical" evidence="7">
    <location>
        <begin position="803"/>
        <end position="824"/>
    </location>
</feature>
<dbReference type="RefSeq" id="WP_117823526.1">
    <property type="nucleotide sequence ID" value="NZ_JACOOX010000006.1"/>
</dbReference>
<evidence type="ECO:0000256" key="5">
    <source>
        <dbReference type="ARBA" id="ARBA00023136"/>
    </source>
</evidence>
<feature type="transmembrane region" description="Helical" evidence="7">
    <location>
        <begin position="860"/>
        <end position="886"/>
    </location>
</feature>
<keyword evidence="10" id="KW-1185">Reference proteome</keyword>
<name>A0A8I0AQZ8_9FIRM</name>
<feature type="domain" description="ABC3 transporter permease C-terminal" evidence="8">
    <location>
        <begin position="808"/>
        <end position="928"/>
    </location>
</feature>
<comment type="similarity">
    <text evidence="6">Belongs to the ABC-4 integral membrane protein family.</text>
</comment>
<dbReference type="PANTHER" id="PTHR30572">
    <property type="entry name" value="MEMBRANE COMPONENT OF TRANSPORTER-RELATED"/>
    <property type="match status" value="1"/>
</dbReference>
<dbReference type="GO" id="GO:0022857">
    <property type="term" value="F:transmembrane transporter activity"/>
    <property type="evidence" value="ECO:0007669"/>
    <property type="project" value="TreeGrafter"/>
</dbReference>
<keyword evidence="5 7" id="KW-0472">Membrane</keyword>
<gene>
    <name evidence="9" type="ORF">H8S09_12180</name>
</gene>
<feature type="transmembrane region" description="Helical" evidence="7">
    <location>
        <begin position="470"/>
        <end position="494"/>
    </location>
</feature>
<dbReference type="EMBL" id="JACOOX010000006">
    <property type="protein sequence ID" value="MBC5663618.1"/>
    <property type="molecule type" value="Genomic_DNA"/>
</dbReference>
<accession>A0A8I0AQZ8</accession>
<keyword evidence="2" id="KW-1003">Cell membrane</keyword>
<dbReference type="AlphaFoldDB" id="A0A8I0AQZ8"/>
<feature type="domain" description="ABC3 transporter permease C-terminal" evidence="8">
    <location>
        <begin position="298"/>
        <end position="413"/>
    </location>
</feature>
<feature type="transmembrane region" description="Helical" evidence="7">
    <location>
        <begin position="335"/>
        <end position="360"/>
    </location>
</feature>
<dbReference type="InterPro" id="IPR050250">
    <property type="entry name" value="Macrolide_Exporter_MacB"/>
</dbReference>
<evidence type="ECO:0000256" key="1">
    <source>
        <dbReference type="ARBA" id="ARBA00004651"/>
    </source>
</evidence>
<dbReference type="Pfam" id="PF02687">
    <property type="entry name" value="FtsX"/>
    <property type="match status" value="2"/>
</dbReference>
<evidence type="ECO:0000256" key="3">
    <source>
        <dbReference type="ARBA" id="ARBA00022692"/>
    </source>
</evidence>
<dbReference type="PROSITE" id="PS51257">
    <property type="entry name" value="PROKAR_LIPOPROTEIN"/>
    <property type="match status" value="1"/>
</dbReference>
<sequence length="939" mass="105501">MFKFLRNKLLNKKWLNACLLLGIVLLVAVASCNPMFKNGAMDMTLASKFDSAIEDNNTYSAVVGRQGSCSTDNFPDSASVLDRINAYEKKWMSYIDVPVLSRQNRLFIEGTYAMTGLGSRRFFSVNYMQDMSEHINITFGEGLDTGKPVEGTYPVIINQQNADTYDLVVGETVSIDKLVDKDGKPVTFTVVGIFEPKDTSDIYWKETPADFDKMIFTDQASFDETVANYGVLTIYYATYNMLDYAYIDHTNASDIRYYLSAFSKADGNFIQNFSSILADYQDDATSIMIIIWVLELPILVLLLAFIYMVSSQILEMEDGEIAMLKSRGTSTKQILGIYFGESAILSLIAIVIGIPVGYLLCKLCASATSFLKFSFGDTHFYKLTWGMLLYSLIAAVIAILFITLPVLKYAKNSIVEQKSKLGKVNTKPIWEKAFLDVILVAVSIYLLYNYNKQKSDIALSILAGNKPDPLIFLNSSLFIFAVGLLILRLIKYLIKFIYFIGKKRWSPAVYASFLQITRTVKKQGFISVFLVMTIAMGMFNSNMARTINENNQERIEYNLGTDIVLSEQWKMGAYLDKDKKSHWYYEEPDFERYTENLSNSCKHLTRVIYDDNTTIKVGGSELPDSVLMGINTKEFGETAELKSGLNDEHWYNYLNSIATVSNGVIISSNLAKEYDLSVGDSITYARYSPMKTKEPVEIASPSGTICAIVDAWPGFNQYTYEKDNSGKVVEKERYLVVANYAYVVSAFGLTPYQIWGQLADGHDYQEVLDTVEKQGILLKSYQSVDQEVQNMLESPLVLITNGLFSLSFLVAVILCTVGFLIYWITSIKQRELLFGIYRAMGMSMKEINKMLINEQMFSSVLASLAGYGVGAAATALFVKLVAIVYLPESHNIAISIAVNPFDILKLTIVVVVMFIICFIVLRTILKKMNITQALKLGED</sequence>
<feature type="transmembrane region" description="Helical" evidence="7">
    <location>
        <begin position="289"/>
        <end position="314"/>
    </location>
</feature>
<evidence type="ECO:0000256" key="2">
    <source>
        <dbReference type="ARBA" id="ARBA00022475"/>
    </source>
</evidence>
<reference evidence="9 10" key="1">
    <citation type="submission" date="2020-08" db="EMBL/GenBank/DDBJ databases">
        <title>Genome public.</title>
        <authorList>
            <person name="Liu C."/>
            <person name="Sun Q."/>
        </authorList>
    </citation>
    <scope>NUCLEOTIDE SEQUENCE [LARGE SCALE GENOMIC DNA]</scope>
    <source>
        <strain evidence="9 10">NSJ-10</strain>
    </source>
</reference>
<organism evidence="9 10">
    <name type="scientific">Coprococcus hominis</name>
    <name type="common">ex Liu et al. 2022</name>
    <dbReference type="NCBI Taxonomy" id="2763039"/>
    <lineage>
        <taxon>Bacteria</taxon>
        <taxon>Bacillati</taxon>
        <taxon>Bacillota</taxon>
        <taxon>Clostridia</taxon>
        <taxon>Lachnospirales</taxon>
        <taxon>Lachnospiraceae</taxon>
        <taxon>Coprococcus</taxon>
    </lineage>
</organism>
<feature type="transmembrane region" description="Helical" evidence="7">
    <location>
        <begin position="428"/>
        <end position="450"/>
    </location>
</feature>
<feature type="transmembrane region" description="Helical" evidence="7">
    <location>
        <begin position="380"/>
        <end position="407"/>
    </location>
</feature>
<evidence type="ECO:0000313" key="10">
    <source>
        <dbReference type="Proteomes" id="UP000615234"/>
    </source>
</evidence>
<keyword evidence="4 7" id="KW-1133">Transmembrane helix</keyword>
<evidence type="ECO:0000313" key="9">
    <source>
        <dbReference type="EMBL" id="MBC5663618.1"/>
    </source>
</evidence>
<evidence type="ECO:0000256" key="4">
    <source>
        <dbReference type="ARBA" id="ARBA00022989"/>
    </source>
</evidence>
<comment type="caution">
    <text evidence="9">The sequence shown here is derived from an EMBL/GenBank/DDBJ whole genome shotgun (WGS) entry which is preliminary data.</text>
</comment>
<protein>
    <submittedName>
        <fullName evidence="9">ABC transporter permease</fullName>
    </submittedName>
</protein>
<keyword evidence="3 7" id="KW-0812">Transmembrane</keyword>
<feature type="transmembrane region" description="Helical" evidence="7">
    <location>
        <begin position="906"/>
        <end position="925"/>
    </location>
</feature>
<comment type="subcellular location">
    <subcellularLocation>
        <location evidence="1">Cell membrane</location>
        <topology evidence="1">Multi-pass membrane protein</topology>
    </subcellularLocation>
</comment>
<dbReference type="PANTHER" id="PTHR30572:SF4">
    <property type="entry name" value="ABC TRANSPORTER PERMEASE YTRF"/>
    <property type="match status" value="1"/>
</dbReference>
<evidence type="ECO:0000256" key="6">
    <source>
        <dbReference type="ARBA" id="ARBA00038076"/>
    </source>
</evidence>
<dbReference type="GO" id="GO:0005886">
    <property type="term" value="C:plasma membrane"/>
    <property type="evidence" value="ECO:0007669"/>
    <property type="project" value="UniProtKB-SubCell"/>
</dbReference>
<dbReference type="Proteomes" id="UP000615234">
    <property type="component" value="Unassembled WGS sequence"/>
</dbReference>